<proteinExistence type="predicted"/>
<dbReference type="HOGENOM" id="CLU_088572_1_0_11"/>
<feature type="DNA-binding region" description="H-T-H motif" evidence="4">
    <location>
        <begin position="38"/>
        <end position="57"/>
    </location>
</feature>
<dbReference type="GO" id="GO:0003700">
    <property type="term" value="F:DNA-binding transcription factor activity"/>
    <property type="evidence" value="ECO:0007669"/>
    <property type="project" value="TreeGrafter"/>
</dbReference>
<dbReference type="InterPro" id="IPR009057">
    <property type="entry name" value="Homeodomain-like_sf"/>
</dbReference>
<keyword evidence="1" id="KW-0805">Transcription regulation</keyword>
<dbReference type="PANTHER" id="PTHR30055:SF234">
    <property type="entry name" value="HTH-TYPE TRANSCRIPTIONAL REGULATOR BETI"/>
    <property type="match status" value="1"/>
</dbReference>
<gene>
    <name evidence="7" type="ORF">SaccyDRAFT_2260</name>
</gene>
<dbReference type="InterPro" id="IPR050109">
    <property type="entry name" value="HTH-type_TetR-like_transc_reg"/>
</dbReference>
<dbReference type="PANTHER" id="PTHR30055">
    <property type="entry name" value="HTH-TYPE TRANSCRIPTIONAL REGULATOR RUTR"/>
    <property type="match status" value="1"/>
</dbReference>
<name>H5XPR6_9PSEU</name>
<dbReference type="GO" id="GO:0000976">
    <property type="term" value="F:transcription cis-regulatory region binding"/>
    <property type="evidence" value="ECO:0007669"/>
    <property type="project" value="TreeGrafter"/>
</dbReference>
<protein>
    <submittedName>
        <fullName evidence="7">Transcriptional regulator</fullName>
    </submittedName>
</protein>
<keyword evidence="2 4" id="KW-0238">DNA-binding</keyword>
<dbReference type="InterPro" id="IPR001647">
    <property type="entry name" value="HTH_TetR"/>
</dbReference>
<dbReference type="PROSITE" id="PS50977">
    <property type="entry name" value="HTH_TETR_2"/>
    <property type="match status" value="1"/>
</dbReference>
<feature type="domain" description="HTH tetR-type" evidence="6">
    <location>
        <begin position="15"/>
        <end position="75"/>
    </location>
</feature>
<evidence type="ECO:0000259" key="6">
    <source>
        <dbReference type="PROSITE" id="PS50977"/>
    </source>
</evidence>
<dbReference type="EMBL" id="CM001440">
    <property type="protein sequence ID" value="EHR61144.1"/>
    <property type="molecule type" value="Genomic_DNA"/>
</dbReference>
<sequence>MNSVLGSGDRPPEDLTARARIRDAALAQFAEHGIKGATMRGIAEAAGVSLGLVQHHFRSKDALRKACDDAVVEEFRRRLTRHVAEDTLGEPGTLAALYATSGPLLRYLARALVESPAEGSPATTVFDELTASAEEFLSHTWPERFPPGSARVRDAAAVMAAMHSGTIVLHGHLARRFGVDPLDREHASRIGLAMLDLYASMGEFTKSPAGERIRESATEHAAGHHGDLDDPGGRE</sequence>
<dbReference type="STRING" id="882082.SaccyDRAFT_2260"/>
<evidence type="ECO:0000256" key="2">
    <source>
        <dbReference type="ARBA" id="ARBA00023125"/>
    </source>
</evidence>
<dbReference type="OrthoDB" id="3403733at2"/>
<dbReference type="AlphaFoldDB" id="H5XPR6"/>
<keyword evidence="8" id="KW-1185">Reference proteome</keyword>
<dbReference type="Proteomes" id="UP000002791">
    <property type="component" value="Chromosome"/>
</dbReference>
<accession>H5XPR6</accession>
<dbReference type="Pfam" id="PF00440">
    <property type="entry name" value="TetR_N"/>
    <property type="match status" value="1"/>
</dbReference>
<dbReference type="Gene3D" id="1.10.357.10">
    <property type="entry name" value="Tetracycline Repressor, domain 2"/>
    <property type="match status" value="1"/>
</dbReference>
<dbReference type="RefSeq" id="WP_005456181.1">
    <property type="nucleotide sequence ID" value="NZ_CM001440.1"/>
</dbReference>
<keyword evidence="3" id="KW-0804">Transcription</keyword>
<evidence type="ECO:0000256" key="3">
    <source>
        <dbReference type="ARBA" id="ARBA00023163"/>
    </source>
</evidence>
<evidence type="ECO:0000256" key="1">
    <source>
        <dbReference type="ARBA" id="ARBA00023015"/>
    </source>
</evidence>
<feature type="region of interest" description="Disordered" evidence="5">
    <location>
        <begin position="211"/>
        <end position="235"/>
    </location>
</feature>
<dbReference type="SUPFAM" id="SSF46689">
    <property type="entry name" value="Homeodomain-like"/>
    <property type="match status" value="1"/>
</dbReference>
<evidence type="ECO:0000256" key="4">
    <source>
        <dbReference type="PROSITE-ProRule" id="PRU00335"/>
    </source>
</evidence>
<dbReference type="PRINTS" id="PR00455">
    <property type="entry name" value="HTHTETR"/>
</dbReference>
<reference evidence="7 8" key="1">
    <citation type="submission" date="2011-11" db="EMBL/GenBank/DDBJ databases">
        <title>The Noncontiguous Finished sequence of Saccharomonospora cyanea NA-134.</title>
        <authorList>
            <consortium name="US DOE Joint Genome Institute"/>
            <person name="Lucas S."/>
            <person name="Han J."/>
            <person name="Lapidus A."/>
            <person name="Cheng J.-F."/>
            <person name="Goodwin L."/>
            <person name="Pitluck S."/>
            <person name="Peters L."/>
            <person name="Ovchinnikova G."/>
            <person name="Lu M."/>
            <person name="Detter J.C."/>
            <person name="Han C."/>
            <person name="Tapia R."/>
            <person name="Land M."/>
            <person name="Hauser L."/>
            <person name="Kyrpides N."/>
            <person name="Ivanova N."/>
            <person name="Pagani I."/>
            <person name="Brambilla E.-M."/>
            <person name="Klenk H.-P."/>
            <person name="Woyke T."/>
        </authorList>
    </citation>
    <scope>NUCLEOTIDE SEQUENCE [LARGE SCALE GENOMIC DNA]</scope>
    <source>
        <strain evidence="7 8">NA-134</strain>
    </source>
</reference>
<organism evidence="7 8">
    <name type="scientific">Saccharomonospora cyanea NA-134</name>
    <dbReference type="NCBI Taxonomy" id="882082"/>
    <lineage>
        <taxon>Bacteria</taxon>
        <taxon>Bacillati</taxon>
        <taxon>Actinomycetota</taxon>
        <taxon>Actinomycetes</taxon>
        <taxon>Pseudonocardiales</taxon>
        <taxon>Pseudonocardiaceae</taxon>
        <taxon>Saccharomonospora</taxon>
    </lineage>
</organism>
<evidence type="ECO:0000313" key="8">
    <source>
        <dbReference type="Proteomes" id="UP000002791"/>
    </source>
</evidence>
<evidence type="ECO:0000256" key="5">
    <source>
        <dbReference type="SAM" id="MobiDB-lite"/>
    </source>
</evidence>
<dbReference type="eggNOG" id="COG1309">
    <property type="taxonomic scope" value="Bacteria"/>
</dbReference>
<evidence type="ECO:0000313" key="7">
    <source>
        <dbReference type="EMBL" id="EHR61144.1"/>
    </source>
</evidence>